<reference evidence="16 17" key="1">
    <citation type="submission" date="2014-06" db="EMBL/GenBank/DDBJ databases">
        <authorList>
            <person name="Bishop-Lilly K.A."/>
            <person name="Broomall S.M."/>
            <person name="Chain P.S."/>
            <person name="Chertkov O."/>
            <person name="Coyne S.R."/>
            <person name="Daligault H.E."/>
            <person name="Davenport K.W."/>
            <person name="Erkkila T."/>
            <person name="Frey K.G."/>
            <person name="Gibbons H.S."/>
            <person name="Gu W."/>
            <person name="Jaissle J."/>
            <person name="Johnson S.L."/>
            <person name="Koroleva G.I."/>
            <person name="Ladner J.T."/>
            <person name="Lo C.-C."/>
            <person name="Minogue T.D."/>
            <person name="Munk C."/>
            <person name="Palacios G.F."/>
            <person name="Redden C.L."/>
            <person name="Rosenzweig C.N."/>
            <person name="Scholz M.B."/>
            <person name="Teshima H."/>
            <person name="Xu Y."/>
        </authorList>
    </citation>
    <scope>NUCLEOTIDE SEQUENCE [LARGE SCALE GENOMIC DNA]</scope>
    <source>
        <strain evidence="16 17">EO147</strain>
    </source>
</reference>
<feature type="region of interest" description="Disordered" evidence="11">
    <location>
        <begin position="140"/>
        <end position="165"/>
    </location>
</feature>
<dbReference type="GO" id="GO:0000155">
    <property type="term" value="F:phosphorelay sensor kinase activity"/>
    <property type="evidence" value="ECO:0007669"/>
    <property type="project" value="UniProtKB-ARBA"/>
</dbReference>
<dbReference type="PANTHER" id="PTHR43395">
    <property type="entry name" value="SENSOR HISTIDINE KINASE CHEA"/>
    <property type="match status" value="1"/>
</dbReference>
<dbReference type="SUPFAM" id="SSF55874">
    <property type="entry name" value="ATPase domain of HSP90 chaperone/DNA topoisomerase II/histidine kinase"/>
    <property type="match status" value="1"/>
</dbReference>
<dbReference type="SUPFAM" id="SSF47226">
    <property type="entry name" value="Histidine-containing phosphotransfer domain, HPT domain"/>
    <property type="match status" value="1"/>
</dbReference>
<dbReference type="PROSITE" id="PS50110">
    <property type="entry name" value="RESPONSE_REGULATORY"/>
    <property type="match status" value="1"/>
</dbReference>
<dbReference type="PROSITE" id="PS50894">
    <property type="entry name" value="HPT"/>
    <property type="match status" value="1"/>
</dbReference>
<dbReference type="AlphaFoldDB" id="A0AAI8BEJ4"/>
<evidence type="ECO:0000259" key="14">
    <source>
        <dbReference type="PROSITE" id="PS50851"/>
    </source>
</evidence>
<evidence type="ECO:0000256" key="4">
    <source>
        <dbReference type="ARBA" id="ARBA00022553"/>
    </source>
</evidence>
<feature type="modified residue" description="Phosphohistidine" evidence="9">
    <location>
        <position position="52"/>
    </location>
</feature>
<dbReference type="SMART" id="SM00073">
    <property type="entry name" value="HPT"/>
    <property type="match status" value="1"/>
</dbReference>
<comment type="catalytic activity">
    <reaction evidence="1">
        <text>ATP + protein L-histidine = ADP + protein N-phospho-L-histidine.</text>
        <dbReference type="EC" id="2.7.13.3"/>
    </reaction>
</comment>
<protein>
    <recommendedName>
        <fullName evidence="3">Chemotaxis protein CheA</fullName>
        <ecNumber evidence="2">2.7.13.3</ecNumber>
    </recommendedName>
</protein>
<organism evidence="16 17">
    <name type="scientific">Burkholderia oklahomensis</name>
    <dbReference type="NCBI Taxonomy" id="342113"/>
    <lineage>
        <taxon>Bacteria</taxon>
        <taxon>Pseudomonadati</taxon>
        <taxon>Pseudomonadota</taxon>
        <taxon>Betaproteobacteria</taxon>
        <taxon>Burkholderiales</taxon>
        <taxon>Burkholderiaceae</taxon>
        <taxon>Burkholderia</taxon>
        <taxon>pseudomallei group</taxon>
    </lineage>
</organism>
<evidence type="ECO:0000259" key="12">
    <source>
        <dbReference type="PROSITE" id="PS50109"/>
    </source>
</evidence>
<dbReference type="SMART" id="SM00387">
    <property type="entry name" value="HATPase_c"/>
    <property type="match status" value="1"/>
</dbReference>
<dbReference type="KEGG" id="bok:DM82_6160"/>
<dbReference type="CDD" id="cd00088">
    <property type="entry name" value="HPT"/>
    <property type="match status" value="1"/>
</dbReference>
<evidence type="ECO:0000256" key="10">
    <source>
        <dbReference type="PROSITE-ProRule" id="PRU00169"/>
    </source>
</evidence>
<feature type="domain" description="Response regulatory" evidence="13">
    <location>
        <begin position="807"/>
        <end position="923"/>
    </location>
</feature>
<dbReference type="Pfam" id="PF01584">
    <property type="entry name" value="CheW"/>
    <property type="match status" value="1"/>
</dbReference>
<dbReference type="InterPro" id="IPR036061">
    <property type="entry name" value="CheW-like_dom_sf"/>
</dbReference>
<dbReference type="InterPro" id="IPR005467">
    <property type="entry name" value="His_kinase_dom"/>
</dbReference>
<keyword evidence="4 10" id="KW-0597">Phosphoprotein</keyword>
<dbReference type="Pfam" id="PF00072">
    <property type="entry name" value="Response_reg"/>
    <property type="match status" value="1"/>
</dbReference>
<evidence type="ECO:0000259" key="13">
    <source>
        <dbReference type="PROSITE" id="PS50110"/>
    </source>
</evidence>
<feature type="compositionally biased region" description="Low complexity" evidence="11">
    <location>
        <begin position="140"/>
        <end position="150"/>
    </location>
</feature>
<evidence type="ECO:0000256" key="7">
    <source>
        <dbReference type="ARBA" id="ARBA00023012"/>
    </source>
</evidence>
<keyword evidence="5" id="KW-0808">Transferase</keyword>
<dbReference type="Gene3D" id="1.20.120.160">
    <property type="entry name" value="HPT domain"/>
    <property type="match status" value="1"/>
</dbReference>
<dbReference type="SUPFAM" id="SSF52172">
    <property type="entry name" value="CheY-like"/>
    <property type="match status" value="1"/>
</dbReference>
<dbReference type="PROSITE" id="PS50851">
    <property type="entry name" value="CHEW"/>
    <property type="match status" value="1"/>
</dbReference>
<dbReference type="SMART" id="SM00448">
    <property type="entry name" value="REC"/>
    <property type="match status" value="1"/>
</dbReference>
<dbReference type="InterPro" id="IPR008207">
    <property type="entry name" value="Sig_transdc_His_kin_Hpt_dom"/>
</dbReference>
<feature type="compositionally biased region" description="Low complexity" evidence="11">
    <location>
        <begin position="278"/>
        <end position="291"/>
    </location>
</feature>
<dbReference type="Pfam" id="PF02518">
    <property type="entry name" value="HATPase_c"/>
    <property type="match status" value="1"/>
</dbReference>
<dbReference type="RefSeq" id="WP_041282343.1">
    <property type="nucleotide sequence ID" value="NZ_CP008727.1"/>
</dbReference>
<dbReference type="EMBL" id="CP008727">
    <property type="protein sequence ID" value="AIO70539.1"/>
    <property type="molecule type" value="Genomic_DNA"/>
</dbReference>
<dbReference type="GO" id="GO:0006935">
    <property type="term" value="P:chemotaxis"/>
    <property type="evidence" value="ECO:0007669"/>
    <property type="project" value="InterPro"/>
</dbReference>
<sequence>MSLDDDLGRASLLELFREETQTQTQALSERLLALERGAQDAATLEACMRAAHSLKGAARIVGVPQGVDIAGRMEDCFVAAQHGRQPLTPCHVDAMLTGVDLLVRVGDPRTAAPVTQDEIDAFAAALDAADAGAREAGGASEAGAAARASGKTGGKRVAGSGEKDDAMRASGVGGVIGAGGEADVRAAAGASEALDARGALGAGGTVDAGRVVGARDAGHAADGAGVGGTADAGAPIGADRTNDAGDAVGASGAGDAIAVSGAAGMRGAADSRAMTDSPRATQTPQHAPAPALRGASPASNSMQLRTELVPNAHAPDTTRDAPAMTRDTPATAQDAPHQTARSPDAERASSQMRRVRAETLNRLLSLSGESLVESRWLKPFAESMLRVKRAQRDASRSLDTLVEALADDADPRVRGALNDVRQMFTDLQRTFATRLDELDRFERRNSHIAEQLYDEALQCRMRPFGDATRAYPRVVRDLARSLGKRVRFSIAGEATQVDRDILDMLDAPLGHLLRNAIDHGVEPPDVRVARGKPAEATITLEARHSAGSLLVSVSDDGPGADLAAVRAAIVRHDLTDEDTAARLSDQELLEFLLLPGFSMREQVTDVSGRGVGLDAVQEMVKSVRGAVRIFNEPGLGMRFVLQLPLTLSVIRSLIVDVGGEPYAFPLVQVRRTLELDRADIDVLEGQQHFPLDDRRVGLVTAHQLLDAGELDESRPKTAVVVVGGEPETYGVAVDRFLGERMLVVQPLDGRLNKIQNIAAGALLENGDPVLIVDVEDLIRSIDKLIRGGQLAKVRRGDQDALAQRKKRVLVVDDSLTVRELERKLLEKRGYDVTIAIDGMDGWNAIRGDSFDLVVTDIDMPRMDGIELVTLIKGDPLLKSVPVMIVSYKDRDEDRRRGLEAGADYYLAKGGFHDEALLDAVHDLIGGA</sequence>
<evidence type="ECO:0000256" key="1">
    <source>
        <dbReference type="ARBA" id="ARBA00000085"/>
    </source>
</evidence>
<dbReference type="SMART" id="SM00260">
    <property type="entry name" value="CheW"/>
    <property type="match status" value="1"/>
</dbReference>
<dbReference type="InterPro" id="IPR003594">
    <property type="entry name" value="HATPase_dom"/>
</dbReference>
<gene>
    <name evidence="16" type="ORF">DM82_6160</name>
</gene>
<accession>A0AAI8BEJ4</accession>
<keyword evidence="6" id="KW-0418">Kinase</keyword>
<dbReference type="Proteomes" id="UP000029424">
    <property type="component" value="Chromosome 2"/>
</dbReference>
<dbReference type="SUPFAM" id="SSF50341">
    <property type="entry name" value="CheW-like"/>
    <property type="match status" value="1"/>
</dbReference>
<comment type="function">
    <text evidence="8">Involved in the transmission of sensory signals from the chemoreceptors to the flagellar motors. CheA is autophosphorylated; it can transfer its phosphate group to either CheB or CheY.</text>
</comment>
<evidence type="ECO:0000259" key="15">
    <source>
        <dbReference type="PROSITE" id="PS50894"/>
    </source>
</evidence>
<dbReference type="InterPro" id="IPR001789">
    <property type="entry name" value="Sig_transdc_resp-reg_receiver"/>
</dbReference>
<dbReference type="Pfam" id="PF01627">
    <property type="entry name" value="Hpt"/>
    <property type="match status" value="1"/>
</dbReference>
<feature type="domain" description="HPt" evidence="15">
    <location>
        <begin position="5"/>
        <end position="109"/>
    </location>
</feature>
<dbReference type="InterPro" id="IPR002545">
    <property type="entry name" value="CheW-lke_dom"/>
</dbReference>
<dbReference type="InterPro" id="IPR051315">
    <property type="entry name" value="Bact_Chemotaxis_CheA"/>
</dbReference>
<evidence type="ECO:0000256" key="3">
    <source>
        <dbReference type="ARBA" id="ARBA00021495"/>
    </source>
</evidence>
<evidence type="ECO:0000256" key="8">
    <source>
        <dbReference type="ARBA" id="ARBA00035100"/>
    </source>
</evidence>
<keyword evidence="7" id="KW-0902">Two-component regulatory system</keyword>
<dbReference type="Gene3D" id="3.30.565.10">
    <property type="entry name" value="Histidine kinase-like ATPase, C-terminal domain"/>
    <property type="match status" value="1"/>
</dbReference>
<evidence type="ECO:0000256" key="9">
    <source>
        <dbReference type="PROSITE-ProRule" id="PRU00110"/>
    </source>
</evidence>
<evidence type="ECO:0000256" key="11">
    <source>
        <dbReference type="SAM" id="MobiDB-lite"/>
    </source>
</evidence>
<evidence type="ECO:0000313" key="17">
    <source>
        <dbReference type="Proteomes" id="UP000029424"/>
    </source>
</evidence>
<feature type="modified residue" description="4-aspartylphosphate" evidence="10">
    <location>
        <position position="856"/>
    </location>
</feature>
<dbReference type="CDD" id="cd19924">
    <property type="entry name" value="REC_CheV-like"/>
    <property type="match status" value="1"/>
</dbReference>
<proteinExistence type="predicted"/>
<keyword evidence="17" id="KW-1185">Reference proteome</keyword>
<feature type="region of interest" description="Disordered" evidence="11">
    <location>
        <begin position="268"/>
        <end position="352"/>
    </location>
</feature>
<feature type="domain" description="Histidine kinase" evidence="12">
    <location>
        <begin position="408"/>
        <end position="647"/>
    </location>
</feature>
<dbReference type="Gene3D" id="2.30.30.40">
    <property type="entry name" value="SH3 Domains"/>
    <property type="match status" value="1"/>
</dbReference>
<dbReference type="PRINTS" id="PR00344">
    <property type="entry name" value="BCTRLSENSOR"/>
</dbReference>
<dbReference type="InterPro" id="IPR036641">
    <property type="entry name" value="HPT_dom_sf"/>
</dbReference>
<name>A0AAI8BEJ4_9BURK</name>
<dbReference type="InterPro" id="IPR036890">
    <property type="entry name" value="HATPase_C_sf"/>
</dbReference>
<dbReference type="FunFam" id="3.30.565.10:FF:000016">
    <property type="entry name" value="Chemotaxis protein CheA, putative"/>
    <property type="match status" value="1"/>
</dbReference>
<feature type="domain" description="CheW-like" evidence="14">
    <location>
        <begin position="649"/>
        <end position="783"/>
    </location>
</feature>
<evidence type="ECO:0000313" key="16">
    <source>
        <dbReference type="EMBL" id="AIO70539.1"/>
    </source>
</evidence>
<dbReference type="Gene3D" id="3.40.50.2300">
    <property type="match status" value="1"/>
</dbReference>
<dbReference type="InterPro" id="IPR004358">
    <property type="entry name" value="Sig_transdc_His_kin-like_C"/>
</dbReference>
<dbReference type="InterPro" id="IPR011006">
    <property type="entry name" value="CheY-like_superfamily"/>
</dbReference>
<evidence type="ECO:0000256" key="6">
    <source>
        <dbReference type="ARBA" id="ARBA00022777"/>
    </source>
</evidence>
<dbReference type="EC" id="2.7.13.3" evidence="2"/>
<evidence type="ECO:0000256" key="5">
    <source>
        <dbReference type="ARBA" id="ARBA00022679"/>
    </source>
</evidence>
<dbReference type="PROSITE" id="PS50109">
    <property type="entry name" value="HIS_KIN"/>
    <property type="match status" value="1"/>
</dbReference>
<dbReference type="PANTHER" id="PTHR43395:SF1">
    <property type="entry name" value="CHEMOTAXIS PROTEIN CHEA"/>
    <property type="match status" value="1"/>
</dbReference>
<evidence type="ECO:0000256" key="2">
    <source>
        <dbReference type="ARBA" id="ARBA00012438"/>
    </source>
</evidence>